<evidence type="ECO:0000313" key="4">
    <source>
        <dbReference type="Proteomes" id="UP000759537"/>
    </source>
</evidence>
<dbReference type="OrthoDB" id="408973at2759"/>
<reference evidence="3" key="2">
    <citation type="journal article" date="2020" name="Nat. Commun.">
        <title>Large-scale genome sequencing of mycorrhizal fungi provides insights into the early evolution of symbiotic traits.</title>
        <authorList>
            <person name="Miyauchi S."/>
            <person name="Kiss E."/>
            <person name="Kuo A."/>
            <person name="Drula E."/>
            <person name="Kohler A."/>
            <person name="Sanchez-Garcia M."/>
            <person name="Morin E."/>
            <person name="Andreopoulos B."/>
            <person name="Barry K.W."/>
            <person name="Bonito G."/>
            <person name="Buee M."/>
            <person name="Carver A."/>
            <person name="Chen C."/>
            <person name="Cichocki N."/>
            <person name="Clum A."/>
            <person name="Culley D."/>
            <person name="Crous P.W."/>
            <person name="Fauchery L."/>
            <person name="Girlanda M."/>
            <person name="Hayes R.D."/>
            <person name="Keri Z."/>
            <person name="LaButti K."/>
            <person name="Lipzen A."/>
            <person name="Lombard V."/>
            <person name="Magnuson J."/>
            <person name="Maillard F."/>
            <person name="Murat C."/>
            <person name="Nolan M."/>
            <person name="Ohm R.A."/>
            <person name="Pangilinan J."/>
            <person name="Pereira M.F."/>
            <person name="Perotto S."/>
            <person name="Peter M."/>
            <person name="Pfister S."/>
            <person name="Riley R."/>
            <person name="Sitrit Y."/>
            <person name="Stielow J.B."/>
            <person name="Szollosi G."/>
            <person name="Zifcakova L."/>
            <person name="Stursova M."/>
            <person name="Spatafora J.W."/>
            <person name="Tedersoo L."/>
            <person name="Vaario L.M."/>
            <person name="Yamada A."/>
            <person name="Yan M."/>
            <person name="Wang P."/>
            <person name="Xu J."/>
            <person name="Bruns T."/>
            <person name="Baldrian P."/>
            <person name="Vilgalys R."/>
            <person name="Dunand C."/>
            <person name="Henrissat B."/>
            <person name="Grigoriev I.V."/>
            <person name="Hibbett D."/>
            <person name="Nagy L.G."/>
            <person name="Martin F.M."/>
        </authorList>
    </citation>
    <scope>NUCLEOTIDE SEQUENCE</scope>
    <source>
        <strain evidence="3">Prilba</strain>
    </source>
</reference>
<feature type="compositionally biased region" description="Low complexity" evidence="1">
    <location>
        <begin position="140"/>
        <end position="151"/>
    </location>
</feature>
<comment type="caution">
    <text evidence="3">The sequence shown here is derived from an EMBL/GenBank/DDBJ whole genome shotgun (WGS) entry which is preliminary data.</text>
</comment>
<evidence type="ECO:0000313" key="3">
    <source>
        <dbReference type="EMBL" id="KAF8484001.1"/>
    </source>
</evidence>
<gene>
    <name evidence="3" type="ORF">DFH94DRAFT_334130</name>
</gene>
<name>A0A9P5N1S0_9AGAM</name>
<dbReference type="AlphaFoldDB" id="A0A9P5N1S0"/>
<feature type="region of interest" description="Disordered" evidence="1">
    <location>
        <begin position="138"/>
        <end position="175"/>
    </location>
</feature>
<accession>A0A9P5N1S0</accession>
<evidence type="ECO:0000256" key="1">
    <source>
        <dbReference type="SAM" id="MobiDB-lite"/>
    </source>
</evidence>
<dbReference type="InterPro" id="IPR025870">
    <property type="entry name" value="Glyoxalase-like_dom"/>
</dbReference>
<dbReference type="Gene3D" id="3.10.180.10">
    <property type="entry name" value="2,3-Dihydroxybiphenyl 1,2-Dioxygenase, domain 1"/>
    <property type="match status" value="1"/>
</dbReference>
<reference evidence="3" key="1">
    <citation type="submission" date="2019-10" db="EMBL/GenBank/DDBJ databases">
        <authorList>
            <consortium name="DOE Joint Genome Institute"/>
            <person name="Kuo A."/>
            <person name="Miyauchi S."/>
            <person name="Kiss E."/>
            <person name="Drula E."/>
            <person name="Kohler A."/>
            <person name="Sanchez-Garcia M."/>
            <person name="Andreopoulos B."/>
            <person name="Barry K.W."/>
            <person name="Bonito G."/>
            <person name="Buee M."/>
            <person name="Carver A."/>
            <person name="Chen C."/>
            <person name="Cichocki N."/>
            <person name="Clum A."/>
            <person name="Culley D."/>
            <person name="Crous P.W."/>
            <person name="Fauchery L."/>
            <person name="Girlanda M."/>
            <person name="Hayes R."/>
            <person name="Keri Z."/>
            <person name="LaButti K."/>
            <person name="Lipzen A."/>
            <person name="Lombard V."/>
            <person name="Magnuson J."/>
            <person name="Maillard F."/>
            <person name="Morin E."/>
            <person name="Murat C."/>
            <person name="Nolan M."/>
            <person name="Ohm R."/>
            <person name="Pangilinan J."/>
            <person name="Pereira M."/>
            <person name="Perotto S."/>
            <person name="Peter M."/>
            <person name="Riley R."/>
            <person name="Sitrit Y."/>
            <person name="Stielow B."/>
            <person name="Szollosi G."/>
            <person name="Zifcakova L."/>
            <person name="Stursova M."/>
            <person name="Spatafora J.W."/>
            <person name="Tedersoo L."/>
            <person name="Vaario L.-M."/>
            <person name="Yamada A."/>
            <person name="Yan M."/>
            <person name="Wang P."/>
            <person name="Xu J."/>
            <person name="Bruns T."/>
            <person name="Baldrian P."/>
            <person name="Vilgalys R."/>
            <person name="Henrissat B."/>
            <person name="Grigoriev I.V."/>
            <person name="Hibbett D."/>
            <person name="Nagy L.G."/>
            <person name="Martin F.M."/>
        </authorList>
    </citation>
    <scope>NUCLEOTIDE SEQUENCE</scope>
    <source>
        <strain evidence="3">Prilba</strain>
    </source>
</reference>
<dbReference type="Proteomes" id="UP000759537">
    <property type="component" value="Unassembled WGS sequence"/>
</dbReference>
<organism evidence="3 4">
    <name type="scientific">Russula ochroleuca</name>
    <dbReference type="NCBI Taxonomy" id="152965"/>
    <lineage>
        <taxon>Eukaryota</taxon>
        <taxon>Fungi</taxon>
        <taxon>Dikarya</taxon>
        <taxon>Basidiomycota</taxon>
        <taxon>Agaricomycotina</taxon>
        <taxon>Agaricomycetes</taxon>
        <taxon>Russulales</taxon>
        <taxon>Russulaceae</taxon>
        <taxon>Russula</taxon>
    </lineage>
</organism>
<protein>
    <submittedName>
        <fullName evidence="3">Glyoxalase-like domain-containing protein</fullName>
    </submittedName>
</protein>
<feature type="domain" description="Glyoxalase-like" evidence="2">
    <location>
        <begin position="9"/>
        <end position="219"/>
    </location>
</feature>
<sequence>MSLRSTRTLDHIIHLIPPSKVTDSAEQFRQLGFNVIDGGTHAGGLTFNSLVIMPDGTYIELFSFTHPESHYPPSSSSHEARHRHPLANKACGWAAYAFLGVPPSPSPPLQPPPPPLSTLLNERLRDAGSSTRYDAEFVVSRQQQQSSSSSSDGSDFEIRGEITPPAGWSSQKEGGTRLPFFCGDLTPRELRVPTRPRSNTEHPNGALGIAHLRVLAPPNVFAAVTSELTAIVGEPPIEADNGDREDQENERRARKLVWLLDLPGQVTPTLNPQLVLCEPDVENEAELRFIQNHGAGLFEVGVRVDESGGKRGWSETPFGRVAWLPV</sequence>
<evidence type="ECO:0000259" key="2">
    <source>
        <dbReference type="Pfam" id="PF13468"/>
    </source>
</evidence>
<proteinExistence type="predicted"/>
<dbReference type="PANTHER" id="PTHR40265:SF1">
    <property type="entry name" value="GLYOXALASE-LIKE DOMAIN-CONTAINING PROTEIN"/>
    <property type="match status" value="1"/>
</dbReference>
<dbReference type="PANTHER" id="PTHR40265">
    <property type="entry name" value="BLL2707 PROTEIN"/>
    <property type="match status" value="1"/>
</dbReference>
<dbReference type="EMBL" id="WHVB01000004">
    <property type="protein sequence ID" value="KAF8484001.1"/>
    <property type="molecule type" value="Genomic_DNA"/>
</dbReference>
<keyword evidence="4" id="KW-1185">Reference proteome</keyword>
<dbReference type="InterPro" id="IPR029068">
    <property type="entry name" value="Glyas_Bleomycin-R_OHBP_Dase"/>
</dbReference>
<dbReference type="Pfam" id="PF13468">
    <property type="entry name" value="Glyoxalase_3"/>
    <property type="match status" value="1"/>
</dbReference>